<dbReference type="EMBL" id="JTHP01000040">
    <property type="protein sequence ID" value="KJD44195.1"/>
    <property type="molecule type" value="Genomic_DNA"/>
</dbReference>
<dbReference type="Proteomes" id="UP000032534">
    <property type="component" value="Unassembled WGS sequence"/>
</dbReference>
<keyword evidence="1" id="KW-0175">Coiled coil</keyword>
<protein>
    <submittedName>
        <fullName evidence="2">Uncharacterized protein</fullName>
    </submittedName>
</protein>
<gene>
    <name evidence="2" type="ORF">QD47_18520</name>
</gene>
<organism evidence="2 3">
    <name type="scientific">Paenibacillus terrae</name>
    <dbReference type="NCBI Taxonomy" id="159743"/>
    <lineage>
        <taxon>Bacteria</taxon>
        <taxon>Bacillati</taxon>
        <taxon>Bacillota</taxon>
        <taxon>Bacilli</taxon>
        <taxon>Bacillales</taxon>
        <taxon>Paenibacillaceae</taxon>
        <taxon>Paenibacillus</taxon>
    </lineage>
</organism>
<proteinExistence type="predicted"/>
<comment type="caution">
    <text evidence="2">The sequence shown here is derived from an EMBL/GenBank/DDBJ whole genome shotgun (WGS) entry which is preliminary data.</text>
</comment>
<evidence type="ECO:0000256" key="1">
    <source>
        <dbReference type="SAM" id="Coils"/>
    </source>
</evidence>
<reference evidence="2 3" key="1">
    <citation type="submission" date="2014-11" db="EMBL/GenBank/DDBJ databases">
        <title>Draft Genome Sequences of Paenibacillus polymyxa NRRL B-30509 and Paenibacillus terrae NRRL B-30644, Strains from a Poultry Environment that Produce Tridecaptin A and Paenicidins.</title>
        <authorList>
            <person name="van Belkum M.J."/>
            <person name="Lohans C.T."/>
            <person name="Vederas J.C."/>
        </authorList>
    </citation>
    <scope>NUCLEOTIDE SEQUENCE [LARGE SCALE GENOMIC DNA]</scope>
    <source>
        <strain evidence="2 3">NRRL B-30644</strain>
    </source>
</reference>
<dbReference type="PATRIC" id="fig|159743.3.peg.4118"/>
<feature type="coiled-coil region" evidence="1">
    <location>
        <begin position="143"/>
        <end position="170"/>
    </location>
</feature>
<dbReference type="RefSeq" id="WP_044647519.1">
    <property type="nucleotide sequence ID" value="NZ_JTHP01000040.1"/>
</dbReference>
<dbReference type="OrthoDB" id="2190431at2"/>
<keyword evidence="3" id="KW-1185">Reference proteome</keyword>
<dbReference type="AlphaFoldDB" id="A0A0D7WYE1"/>
<sequence length="173" mass="20391">MAKTDVTLQLERDIYAATNKMGVFGCFEVTIGWYGEQRVDYMTYDTKGVFRCYEIKVSKSDYKSNAHNTFVGHYNYYVMTRELYDQVVSEIPAHVGVYVFGSCMKRARKQELGVGEEILKNSLIRSLSRDVGKLLKSNNPDYVNRMNRLINNERREKENYREKYFNLLRESRN</sequence>
<accession>A0A0D7WYE1</accession>
<evidence type="ECO:0000313" key="2">
    <source>
        <dbReference type="EMBL" id="KJD44195.1"/>
    </source>
</evidence>
<evidence type="ECO:0000313" key="3">
    <source>
        <dbReference type="Proteomes" id="UP000032534"/>
    </source>
</evidence>
<name>A0A0D7WYE1_9BACL</name>